<dbReference type="SMART" id="SM00404">
    <property type="entry name" value="PTPc_motif"/>
    <property type="match status" value="1"/>
</dbReference>
<evidence type="ECO:0000256" key="27">
    <source>
        <dbReference type="SAM" id="Coils"/>
    </source>
</evidence>
<evidence type="ECO:0000313" key="32">
    <source>
        <dbReference type="EMBL" id="MXQ82949.1"/>
    </source>
</evidence>
<feature type="region of interest" description="Disordered" evidence="28">
    <location>
        <begin position="1083"/>
        <end position="1129"/>
    </location>
</feature>
<dbReference type="InterPro" id="IPR000387">
    <property type="entry name" value="Tyr_Pase_dom"/>
</dbReference>
<feature type="region of interest" description="Disordered" evidence="28">
    <location>
        <begin position="890"/>
        <end position="979"/>
    </location>
</feature>
<dbReference type="SUPFAM" id="SSF52799">
    <property type="entry name" value="(Phosphotyrosine protein) phosphatases II"/>
    <property type="match status" value="1"/>
</dbReference>
<dbReference type="FunFam" id="1.20.1160.11:FF:000004">
    <property type="entry name" value="Paired amphipathic helix protein Sin3a"/>
    <property type="match status" value="1"/>
</dbReference>
<evidence type="ECO:0000256" key="24">
    <source>
        <dbReference type="ARBA" id="ARBA00075105"/>
    </source>
</evidence>
<evidence type="ECO:0000256" key="5">
    <source>
        <dbReference type="ARBA" id="ARBA00022491"/>
    </source>
</evidence>
<comment type="similarity">
    <text evidence="20">Belongs to the protein-tyrosine phosphatase family. Non-receptor class 3 subfamily.</text>
</comment>
<comment type="caution">
    <text evidence="32">The sequence shown here is derived from an EMBL/GenBank/DDBJ whole genome shotgun (WGS) entry which is preliminary data.</text>
</comment>
<feature type="region of interest" description="Disordered" evidence="28">
    <location>
        <begin position="1"/>
        <end position="21"/>
    </location>
</feature>
<dbReference type="PROSITE" id="PS50191">
    <property type="entry name" value="CRAL_TRIO"/>
    <property type="match status" value="1"/>
</dbReference>
<evidence type="ECO:0000256" key="16">
    <source>
        <dbReference type="ARBA" id="ARBA00023163"/>
    </source>
</evidence>
<evidence type="ECO:0000256" key="10">
    <source>
        <dbReference type="ARBA" id="ARBA00022843"/>
    </source>
</evidence>
<evidence type="ECO:0000256" key="4">
    <source>
        <dbReference type="ARBA" id="ARBA00022490"/>
    </source>
</evidence>
<feature type="domain" description="CRAL-TRIO" evidence="31">
    <location>
        <begin position="84"/>
        <end position="243"/>
    </location>
</feature>
<comment type="subunit">
    <text evidence="21">Interacts with ARID4B, BRMS1L, HCFC1, HDAC1, HDAC2, MXI1, SAP30L, SAP130, SFPQ and TOPORS. Interacts with OGT (via TPRs 1-6); the interaction mediates transcriptional repression in parallel with histone deacetylase. Interacts with BAZ2A, MXD1, MXD3, MXD4, MBD2, DACH1, NCOR1, NR4A2, REST, RLIM, SAP30, SETDB1, SMYD2, and SUDS3. Interacts with PHF12 in a complex composed of HDAC1, PHF12 and SAP30. Interacts with TET1; the interaction recruits SIN3A to gene promoters. The large PER complex involved in the histone deacetylation is composed of at least HDAC1, PER2, SFPQ and SIN3A. Interacts with KLF11. Interacts with PPHLN1. Found in a complex with YY1, GON4L and HDAC1. Interacts (via PAH2) with FOXK1. Interacts with FOXK2. Found in a complex composed of at least SINHCAF, SIN3A, HDAC1, SAP30, RBBP4, OGT and TET1. Interacts with SINHCAF. Interacts with SPHK2.</text>
</comment>
<proteinExistence type="inferred from homology"/>
<protein>
    <recommendedName>
        <fullName evidence="22">Paired amphipathic helix protein Sin3a</fullName>
        <ecNumber evidence="3">3.1.3.48</ecNumber>
    </recommendedName>
    <alternativeName>
        <fullName evidence="24">Histone deacetylase complex subunit Sin3a</fullName>
    </alternativeName>
    <alternativeName>
        <fullName evidence="25">Transcriptional corepressor Sin3a</fullName>
    </alternativeName>
    <alternativeName>
        <fullName evidence="23">Tyrosine-protein phosphatase non-receptor type 9</fullName>
    </alternativeName>
</protein>
<name>A0A6B0QYI5_9CETA</name>
<evidence type="ECO:0000259" key="31">
    <source>
        <dbReference type="PROSITE" id="PS50191"/>
    </source>
</evidence>
<dbReference type="CDD" id="cd00170">
    <property type="entry name" value="SEC14"/>
    <property type="match status" value="1"/>
</dbReference>
<keyword evidence="7" id="KW-0597">Phosphoprotein</keyword>
<evidence type="ECO:0000313" key="33">
    <source>
        <dbReference type="Proteomes" id="UP000322234"/>
    </source>
</evidence>
<dbReference type="InterPro" id="IPR016130">
    <property type="entry name" value="Tyr_Pase_AS"/>
</dbReference>
<dbReference type="Pfam" id="PF08295">
    <property type="entry name" value="Sin3_corepress"/>
    <property type="match status" value="1"/>
</dbReference>
<organism evidence="32 33">
    <name type="scientific">Bos mutus</name>
    <name type="common">wild yak</name>
    <dbReference type="NCBI Taxonomy" id="72004"/>
    <lineage>
        <taxon>Eukaryota</taxon>
        <taxon>Metazoa</taxon>
        <taxon>Chordata</taxon>
        <taxon>Craniata</taxon>
        <taxon>Vertebrata</taxon>
        <taxon>Euteleostomi</taxon>
        <taxon>Mammalia</taxon>
        <taxon>Eutheria</taxon>
        <taxon>Laurasiatheria</taxon>
        <taxon>Artiodactyla</taxon>
        <taxon>Ruminantia</taxon>
        <taxon>Pecora</taxon>
        <taxon>Bovidae</taxon>
        <taxon>Bovinae</taxon>
        <taxon>Bos</taxon>
    </lineage>
</organism>
<accession>A0A6B0QYI5</accession>
<dbReference type="EC" id="3.1.3.48" evidence="3"/>
<comment type="subcellular location">
    <subcellularLocation>
        <location evidence="1">Cytoplasm</location>
    </subcellularLocation>
    <subcellularLocation>
        <location evidence="2">Nucleus</location>
        <location evidence="2">Nucleolus</location>
    </subcellularLocation>
</comment>
<dbReference type="InterPro" id="IPR003822">
    <property type="entry name" value="PAH"/>
</dbReference>
<evidence type="ECO:0000256" key="18">
    <source>
        <dbReference type="ARBA" id="ARBA00055430"/>
    </source>
</evidence>
<dbReference type="PANTHER" id="PTHR12346:SF2">
    <property type="entry name" value="PAIRED AMPHIPATHIC HELIX PROTEIN SIN3A"/>
    <property type="match status" value="1"/>
</dbReference>
<dbReference type="InterPro" id="IPR001251">
    <property type="entry name" value="CRAL-TRIO_dom"/>
</dbReference>
<evidence type="ECO:0000256" key="14">
    <source>
        <dbReference type="ARBA" id="ARBA00023054"/>
    </source>
</evidence>
<keyword evidence="13" id="KW-0805">Transcription regulation</keyword>
<dbReference type="InterPro" id="IPR003595">
    <property type="entry name" value="Tyr_Pase_cat"/>
</dbReference>
<keyword evidence="6" id="KW-1017">Isopeptide bond</keyword>
<comment type="function">
    <text evidence="19">Acts as a transcriptional repressor. Corepressor for REST. Interacts with MXI1 to repress MYC responsive genes and antagonize MYC oncogenic activities. Also interacts with MXD1-MAX heterodimers to repress transcription by tethering SIN3A to DNA. Acts cooperatively with OGT to repress transcription in parallel with histone deacetylation. Involved in the control of the circadian rhythms. Required for the transcriptional repression of circadian target genes, such as PER1, mediated by the large PER complex through histone deacetylation. Cooperates with FOXK1 to regulate cell cycle progression probably by repressing cell cycle inhibitor genes expression. Required for cortical neuron differentiation and callosal axon elongation.</text>
</comment>
<keyword evidence="8" id="KW-0677">Repeat</keyword>
<dbReference type="PROSITE" id="PS50055">
    <property type="entry name" value="TYR_PHOSPHATASE_PTP"/>
    <property type="match status" value="1"/>
</dbReference>
<dbReference type="SMART" id="SM00516">
    <property type="entry name" value="SEC14"/>
    <property type="match status" value="1"/>
</dbReference>
<evidence type="ECO:0000256" key="6">
    <source>
        <dbReference type="ARBA" id="ARBA00022499"/>
    </source>
</evidence>
<dbReference type="InterPro" id="IPR036600">
    <property type="entry name" value="PAH_sf"/>
</dbReference>
<keyword evidence="12" id="KW-0007">Acetylation</keyword>
<keyword evidence="11" id="KW-0904">Protein phosphatase</keyword>
<evidence type="ECO:0000256" key="1">
    <source>
        <dbReference type="ARBA" id="ARBA00004496"/>
    </source>
</evidence>
<feature type="compositionally biased region" description="Low complexity" evidence="28">
    <location>
        <begin position="913"/>
        <end position="922"/>
    </location>
</feature>
<keyword evidence="14 27" id="KW-0175">Coiled coil</keyword>
<dbReference type="GO" id="GO:0004725">
    <property type="term" value="F:protein tyrosine phosphatase activity"/>
    <property type="evidence" value="ECO:0007669"/>
    <property type="project" value="UniProtKB-EC"/>
</dbReference>
<feature type="compositionally biased region" description="Pro residues" evidence="28">
    <location>
        <begin position="923"/>
        <end position="933"/>
    </location>
</feature>
<feature type="compositionally biased region" description="Pro residues" evidence="28">
    <location>
        <begin position="952"/>
        <end position="967"/>
    </location>
</feature>
<evidence type="ECO:0000256" key="3">
    <source>
        <dbReference type="ARBA" id="ARBA00013064"/>
    </source>
</evidence>
<feature type="domain" description="Tyrosine-protein phosphatase" evidence="29">
    <location>
        <begin position="303"/>
        <end position="574"/>
    </location>
</feature>
<feature type="compositionally biased region" description="Polar residues" evidence="28">
    <location>
        <begin position="1097"/>
        <end position="1110"/>
    </location>
</feature>
<feature type="compositionally biased region" description="Polar residues" evidence="28">
    <location>
        <begin position="937"/>
        <end position="951"/>
    </location>
</feature>
<keyword evidence="16" id="KW-0804">Transcription</keyword>
<dbReference type="InterPro" id="IPR031693">
    <property type="entry name" value="Sin3_C"/>
</dbReference>
<dbReference type="FunFam" id="3.90.190.10:FF:000026">
    <property type="entry name" value="tyrosine-protein phosphatase non-receptor type 9"/>
    <property type="match status" value="1"/>
</dbReference>
<sequence>MEPATAPQPDMAPELTPEEEQATKQFLEEINKWTVQYNVSPLSWNVAVKFLMARKFDVLRAIELFHSYRETRRKEGIVKLKPHEEPLRSEILSGKFTILNVRDPTGASIALFTARLHHPHKSVQHVVLQALFYLLDRAVDSFETQRNGLVFIYDMCGSNYTNFELDLGKKVLNLLKGAFPARLKKVLIVGAPIWFRVPYSIISLLLKDKVRERIQILKTSEVTQHLPRECLPENLGGYVKIDLATWNFQFLSQMNGHPDPFDEIILFSLPPALDWDSVHVPDPQAMTIQELMDYVSTRQKRGIYEEYEDIRRENPVGTFHCSMSPGNLEKNRYGDVPCLDQTRVKLTKRSGHTQTDYINASFMDGYKQKNAYIGTQGPLENTYRDFWLMVWEQKVLVIVMTTRFEEGGRRKCGQYWPLEKDSRIRFGFLTVTNLGVENMTHYKKTTLEIHNIEERQKRQVTHFQFLSWPDYGVPSSAASLIDFLRAVRNQQRLAVSSMGARTKGQCPEPPIVVHCSAGIGRTGTFCSLDICLAQLEELGTLNVFQTVSRMRTQRAFSIQTPEQYYFCYKAILEFAEREGMVPPSHNLLAMEAPAIELCLIKTKLWLSIFARGPEDAACWNQEYWDGDLGRDEFTEQREPKAIARSEALRGHRVSISFSFCNGKKQQVRYECVCLTPCIPEHERRMKRRLDDQESPVYAAQQRRIPGSAEAFPHQHRVLAPAPPVYEAVSETMQSATGIQYSVTPSYQVSAVPQSSSSHGPTIAAVHSSHHHPTAVQPHGGQVVQSHAHPAPPVAPVQGQQQFQRLKVVEDALSYLDQVKLQFGSQPQVYNDFLDIMKEFKSQSIDTPGVISRVSQLFKGHPDLIMGFNTFLPPGYKIEVQTNDMVNVTTPGQVHQIPTHGIQPQPQPPPQHPSQPSAQSAPAPAQPAPQPPPAKVSKPSQLQAHTPASQQTPPLPPYASPRSPPVQPHTPVTISLGTAPPLQNNQPVEFNHAINYVNKIKNRFQGQPDIYKAFLEILHTYQKEQRNAKEAGGNYTPALTEQEVYAQVARLFKNQEDLLSEFGQFLPDANSSVLLSKTTAEKVDSVRNDHGGTVKKPQLNNKPQRPSQNGCQIRRHSGTGATPPVKKKPKLLSLKDSSMADASKHGVGTESLFFDKVRKALRSAEAYENFLRCLVIFNQEVISRAELVQLVSPFLGKFPELFNWFKNFLGYKESVHLETFPKERATEGIAMEIDYASCKRLGSSYRALPKSYQQPKCTGRTPLCKEVLNDTWVSFPSWSEDSTFVSSKKTQYEEHIYRCEDERFELDVVLETNLATIRVLEAIQKKLSRLSAEEQAKFRLDNTLGGTSEVIHRKALQRIYADKAADIIDGLRKNPSIAVPIVLKRLKMKEEEWREAQRGFNKVWREQNEKYYLKSLDHQGINFKQNDTKVLRSKSLLNEIESIYDERQEQATEENAGVPVGPHLSLAYEDKQILEDAAALIIHHVKRQTGIQKEDKYKIKQIMHHFIPDLLFAQRGDLSDKHNGVGGSPPKSKLLFSNTAAQKLRGMDEVYNLFYVNNNWYIFMRLHQILCLRLLRICSQAERQIEEENREREWEREVLGIKRDKSDSPAIQLRLKEPMDVDVEDYYPAFLDMVRSLLDGNIDSSQYEDSLREMFTIHAYIAFTMDKLIQSILQHIVSDEICVQVTDLYLAENNNGATGGQLNTQTSRSLLESTYQRKAEQLMSDENCFKLMFIQSQGQVQLTIELLDTEEENSDDPVEAERWSDYVERYMNSDTTSPELREHLARKPVFLPRNLRRIRKCQRGREQQEKEGKEGNSKKTMENADSLDKLECRFKLNSYKMVYVIKSEDYMYRRTALLRAHQSHERVSKRLHQRFQAWVDKWTKEHVPREMAAETSKWLMGEGLEGLVPCTTTCDTETLHFVSINKYRVKYGTVFKTP</sequence>
<dbReference type="Pfam" id="PF16879">
    <property type="entry name" value="Sin3a_C"/>
    <property type="match status" value="1"/>
</dbReference>
<dbReference type="GO" id="GO:0061629">
    <property type="term" value="F:RNA polymerase II-specific DNA-binding transcription factor binding"/>
    <property type="evidence" value="ECO:0007669"/>
    <property type="project" value="UniProtKB-ARBA"/>
</dbReference>
<dbReference type="FunFam" id="1.20.1160.11:FF:000002">
    <property type="entry name" value="Paired amphipathic helix protein SIN3"/>
    <property type="match status" value="1"/>
</dbReference>
<evidence type="ECO:0000256" key="23">
    <source>
        <dbReference type="ARBA" id="ARBA00069781"/>
    </source>
</evidence>
<keyword evidence="4" id="KW-0963">Cytoplasm</keyword>
<keyword evidence="9" id="KW-0378">Hydrolase</keyword>
<evidence type="ECO:0000256" key="13">
    <source>
        <dbReference type="ARBA" id="ARBA00023015"/>
    </source>
</evidence>
<dbReference type="InterPro" id="IPR011074">
    <property type="entry name" value="CRAL/TRIO_N_dom"/>
</dbReference>
<evidence type="ECO:0000256" key="2">
    <source>
        <dbReference type="ARBA" id="ARBA00004604"/>
    </source>
</evidence>
<dbReference type="GO" id="GO:0003714">
    <property type="term" value="F:transcription corepressor activity"/>
    <property type="evidence" value="ECO:0007669"/>
    <property type="project" value="InterPro"/>
</dbReference>
<feature type="region of interest" description="Disordered" evidence="28">
    <location>
        <begin position="771"/>
        <end position="794"/>
    </location>
</feature>
<dbReference type="GO" id="GO:0070822">
    <property type="term" value="C:Sin3-type complex"/>
    <property type="evidence" value="ECO:0007669"/>
    <property type="project" value="TreeGrafter"/>
</dbReference>
<evidence type="ECO:0000256" key="11">
    <source>
        <dbReference type="ARBA" id="ARBA00022912"/>
    </source>
</evidence>
<evidence type="ECO:0000256" key="15">
    <source>
        <dbReference type="ARBA" id="ARBA00023108"/>
    </source>
</evidence>
<feature type="compositionally biased region" description="Polar residues" evidence="28">
    <location>
        <begin position="969"/>
        <end position="979"/>
    </location>
</feature>
<keyword evidence="15" id="KW-0090">Biological rhythms</keyword>
<dbReference type="SUPFAM" id="SSF47762">
    <property type="entry name" value="PAH2 domain"/>
    <property type="match status" value="3"/>
</dbReference>
<dbReference type="InterPro" id="IPR013194">
    <property type="entry name" value="HDAC_interact_dom"/>
</dbReference>
<dbReference type="SMART" id="SM00194">
    <property type="entry name" value="PTPc"/>
    <property type="match status" value="1"/>
</dbReference>
<evidence type="ECO:0000256" key="21">
    <source>
        <dbReference type="ARBA" id="ARBA00061761"/>
    </source>
</evidence>
<evidence type="ECO:0000256" key="8">
    <source>
        <dbReference type="ARBA" id="ARBA00022737"/>
    </source>
</evidence>
<dbReference type="Pfam" id="PF02671">
    <property type="entry name" value="PAH"/>
    <property type="match status" value="3"/>
</dbReference>
<dbReference type="InterPro" id="IPR039774">
    <property type="entry name" value="Sin3-like"/>
</dbReference>
<dbReference type="EMBL" id="VBQZ03000014">
    <property type="protein sequence ID" value="MXQ82949.1"/>
    <property type="molecule type" value="Genomic_DNA"/>
</dbReference>
<dbReference type="Pfam" id="PF00650">
    <property type="entry name" value="CRAL_TRIO"/>
    <property type="match status" value="1"/>
</dbReference>
<keyword evidence="17 26" id="KW-0539">Nucleus</keyword>
<dbReference type="CDD" id="cd14543">
    <property type="entry name" value="PTPc-N9"/>
    <property type="match status" value="1"/>
</dbReference>
<dbReference type="Gene3D" id="3.90.190.10">
    <property type="entry name" value="Protein tyrosine phosphatase superfamily"/>
    <property type="match status" value="1"/>
</dbReference>
<comment type="function">
    <text evidence="18">Protein-tyrosine phosphatase that could participate in the transfer of hydrophobic ligands or in functions of the Golgi apparatus.</text>
</comment>
<evidence type="ECO:0000259" key="30">
    <source>
        <dbReference type="PROSITE" id="PS50056"/>
    </source>
</evidence>
<feature type="region of interest" description="Disordered" evidence="28">
    <location>
        <begin position="1799"/>
        <end position="1821"/>
    </location>
</feature>
<dbReference type="PANTHER" id="PTHR12346">
    <property type="entry name" value="SIN3B-RELATED"/>
    <property type="match status" value="1"/>
</dbReference>
<gene>
    <name evidence="32" type="ORF">E5288_WYG022753</name>
</gene>
<dbReference type="InterPro" id="IPR029021">
    <property type="entry name" value="Prot-tyrosine_phosphatase-like"/>
</dbReference>
<dbReference type="Gene3D" id="3.40.525.10">
    <property type="entry name" value="CRAL-TRIO lipid binding domain"/>
    <property type="match status" value="1"/>
</dbReference>
<evidence type="ECO:0000256" key="7">
    <source>
        <dbReference type="ARBA" id="ARBA00022553"/>
    </source>
</evidence>
<dbReference type="InterPro" id="IPR036865">
    <property type="entry name" value="CRAL-TRIO_dom_sf"/>
</dbReference>
<evidence type="ECO:0000256" key="9">
    <source>
        <dbReference type="ARBA" id="ARBA00022801"/>
    </source>
</evidence>
<feature type="domain" description="Tyrosine specific protein phosphatases" evidence="30">
    <location>
        <begin position="481"/>
        <end position="565"/>
    </location>
</feature>
<dbReference type="PROSITE" id="PS00383">
    <property type="entry name" value="TYR_PHOSPHATASE_1"/>
    <property type="match status" value="1"/>
</dbReference>
<evidence type="ECO:0000256" key="22">
    <source>
        <dbReference type="ARBA" id="ARBA00068512"/>
    </source>
</evidence>
<feature type="coiled-coil region" evidence="27">
    <location>
        <begin position="1570"/>
        <end position="1597"/>
    </location>
</feature>
<evidence type="ECO:0000256" key="17">
    <source>
        <dbReference type="ARBA" id="ARBA00023242"/>
    </source>
</evidence>
<dbReference type="Gene3D" id="1.10.8.20">
    <property type="entry name" value="N-terminal domain of phosphatidylinositol transfer protein sec14p"/>
    <property type="match status" value="1"/>
</dbReference>
<dbReference type="SUPFAM" id="SSF46938">
    <property type="entry name" value="CRAL/TRIO N-terminal domain"/>
    <property type="match status" value="1"/>
</dbReference>
<evidence type="ECO:0000256" key="26">
    <source>
        <dbReference type="PROSITE-ProRule" id="PRU00810"/>
    </source>
</evidence>
<evidence type="ECO:0000256" key="20">
    <source>
        <dbReference type="ARBA" id="ARBA00060781"/>
    </source>
</evidence>
<evidence type="ECO:0000256" key="25">
    <source>
        <dbReference type="ARBA" id="ARBA00081271"/>
    </source>
</evidence>
<dbReference type="GO" id="GO:0005730">
    <property type="term" value="C:nucleolus"/>
    <property type="evidence" value="ECO:0007669"/>
    <property type="project" value="UniProtKB-SubCell"/>
</dbReference>
<keyword evidence="10" id="KW-0832">Ubl conjugation</keyword>
<keyword evidence="5" id="KW-0678">Repressor</keyword>
<evidence type="ECO:0000256" key="28">
    <source>
        <dbReference type="SAM" id="MobiDB-lite"/>
    </source>
</evidence>
<dbReference type="Proteomes" id="UP000322234">
    <property type="component" value="Unassembled WGS sequence"/>
</dbReference>
<dbReference type="FunFam" id="3.40.525.10:FF:000005">
    <property type="entry name" value="Tyrosine-protein phosphatase non-receptor type 9"/>
    <property type="match status" value="1"/>
</dbReference>
<dbReference type="GO" id="GO:0000122">
    <property type="term" value="P:negative regulation of transcription by RNA polymerase II"/>
    <property type="evidence" value="ECO:0007669"/>
    <property type="project" value="TreeGrafter"/>
</dbReference>
<reference evidence="32" key="1">
    <citation type="submission" date="2019-10" db="EMBL/GenBank/DDBJ databases">
        <title>The sequence and de novo assembly of the wild yak genome.</title>
        <authorList>
            <person name="Liu Y."/>
        </authorList>
    </citation>
    <scope>NUCLEOTIDE SEQUENCE [LARGE SCALE GENOMIC DNA]</scope>
    <source>
        <strain evidence="32">WY2019</strain>
    </source>
</reference>
<dbReference type="Gene3D" id="1.20.1160.11">
    <property type="entry name" value="Paired amphipathic helix"/>
    <property type="match status" value="3"/>
</dbReference>
<dbReference type="PROSITE" id="PS50056">
    <property type="entry name" value="TYR_PHOSPHATASE_2"/>
    <property type="match status" value="1"/>
</dbReference>
<dbReference type="SMART" id="SM01100">
    <property type="entry name" value="CRAL_TRIO_N"/>
    <property type="match status" value="1"/>
</dbReference>
<dbReference type="InterPro" id="IPR000242">
    <property type="entry name" value="PTP_cat"/>
</dbReference>
<evidence type="ECO:0000256" key="19">
    <source>
        <dbReference type="ARBA" id="ARBA00056268"/>
    </source>
</evidence>
<dbReference type="GO" id="GO:0048511">
    <property type="term" value="P:rhythmic process"/>
    <property type="evidence" value="ECO:0007669"/>
    <property type="project" value="UniProtKB-KW"/>
</dbReference>
<dbReference type="GO" id="GO:0005737">
    <property type="term" value="C:cytoplasm"/>
    <property type="evidence" value="ECO:0007669"/>
    <property type="project" value="UniProtKB-SubCell"/>
</dbReference>
<evidence type="ECO:0000259" key="29">
    <source>
        <dbReference type="PROSITE" id="PS50055"/>
    </source>
</evidence>
<dbReference type="SMART" id="SM00761">
    <property type="entry name" value="HDAC_interact"/>
    <property type="match status" value="1"/>
</dbReference>
<dbReference type="Pfam" id="PF00102">
    <property type="entry name" value="Y_phosphatase"/>
    <property type="match status" value="1"/>
</dbReference>
<dbReference type="SUPFAM" id="SSF52087">
    <property type="entry name" value="CRAL/TRIO domain"/>
    <property type="match status" value="1"/>
</dbReference>
<dbReference type="InterPro" id="IPR036273">
    <property type="entry name" value="CRAL/TRIO_N_dom_sf"/>
</dbReference>
<dbReference type="PRINTS" id="PR00700">
    <property type="entry name" value="PRTYPHPHTASE"/>
</dbReference>
<keyword evidence="33" id="KW-1185">Reference proteome</keyword>
<feature type="compositionally biased region" description="Basic and acidic residues" evidence="28">
    <location>
        <begin position="1802"/>
        <end position="1821"/>
    </location>
</feature>
<evidence type="ECO:0000256" key="12">
    <source>
        <dbReference type="ARBA" id="ARBA00022990"/>
    </source>
</evidence>
<dbReference type="PROSITE" id="PS51477">
    <property type="entry name" value="PAH"/>
    <property type="match status" value="3"/>
</dbReference>
<dbReference type="FunFam" id="1.20.1160.11:FF:000001">
    <property type="entry name" value="Paired amphipathic helix protein Sin3"/>
    <property type="match status" value="1"/>
</dbReference>